<reference evidence="1 2" key="1">
    <citation type="submission" date="2016-11" db="EMBL/GenBank/DDBJ databases">
        <title>Whole Genome Sequencing of Mucilaginibacter polytrichastri RG4-7(T) isolated from the moss sample.</title>
        <authorList>
            <person name="Li Y."/>
        </authorList>
    </citation>
    <scope>NUCLEOTIDE SEQUENCE [LARGE SCALE GENOMIC DNA]</scope>
    <source>
        <strain evidence="1 2">RG4-7</strain>
    </source>
</reference>
<comment type="caution">
    <text evidence="1">The sequence shown here is derived from an EMBL/GenBank/DDBJ whole genome shotgun (WGS) entry which is preliminary data.</text>
</comment>
<name>A0A1Q6A5B6_9SPHI</name>
<organism evidence="1 2">
    <name type="scientific">Mucilaginibacter polytrichastri</name>
    <dbReference type="NCBI Taxonomy" id="1302689"/>
    <lineage>
        <taxon>Bacteria</taxon>
        <taxon>Pseudomonadati</taxon>
        <taxon>Bacteroidota</taxon>
        <taxon>Sphingobacteriia</taxon>
        <taxon>Sphingobacteriales</taxon>
        <taxon>Sphingobacteriaceae</taxon>
        <taxon>Mucilaginibacter</taxon>
    </lineage>
</organism>
<keyword evidence="2" id="KW-1185">Reference proteome</keyword>
<dbReference type="OrthoDB" id="799018at2"/>
<evidence type="ECO:0000313" key="1">
    <source>
        <dbReference type="EMBL" id="OKS89193.1"/>
    </source>
</evidence>
<dbReference type="RefSeq" id="WP_074492023.1">
    <property type="nucleotide sequence ID" value="NZ_FPAM01000007.1"/>
</dbReference>
<sequence length="108" mass="12329">MSNQSVEFQAKMYVYDLNNCAKEFGFKPDENWELSLASASEAIDIEKKYYPTITTKVLPEILGELMRVVKVKLIEAKAGFERKFDSGVTSSGRDLQYLVAFNPKRVRP</sequence>
<proteinExistence type="predicted"/>
<dbReference type="STRING" id="1302689.RG47T_4675"/>
<evidence type="ECO:0000313" key="2">
    <source>
        <dbReference type="Proteomes" id="UP000186720"/>
    </source>
</evidence>
<accession>A0A1Q6A5B6</accession>
<dbReference type="Proteomes" id="UP000186720">
    <property type="component" value="Unassembled WGS sequence"/>
</dbReference>
<protein>
    <submittedName>
        <fullName evidence="1">Uncharacterized protein</fullName>
    </submittedName>
</protein>
<dbReference type="AlphaFoldDB" id="A0A1Q6A5B6"/>
<dbReference type="EMBL" id="MPPL01000001">
    <property type="protein sequence ID" value="OKS89193.1"/>
    <property type="molecule type" value="Genomic_DNA"/>
</dbReference>
<gene>
    <name evidence="1" type="ORF">RG47T_4675</name>
</gene>